<dbReference type="GO" id="GO:0005874">
    <property type="term" value="C:microtubule"/>
    <property type="evidence" value="ECO:0007669"/>
    <property type="project" value="UniProtKB-KW"/>
</dbReference>
<feature type="domain" description="MAP2/Tau projection" evidence="9">
    <location>
        <begin position="679"/>
        <end position="1044"/>
    </location>
</feature>
<keyword evidence="6 7" id="KW-0206">Cytoskeleton</keyword>
<feature type="domain" description="MAP2/Tau projection" evidence="9">
    <location>
        <begin position="1566"/>
        <end position="1796"/>
    </location>
</feature>
<feature type="compositionally biased region" description="Polar residues" evidence="8">
    <location>
        <begin position="2159"/>
        <end position="2181"/>
    </location>
</feature>
<dbReference type="GO" id="GO:0031175">
    <property type="term" value="P:neuron projection development"/>
    <property type="evidence" value="ECO:0007669"/>
    <property type="project" value="TreeGrafter"/>
</dbReference>
<dbReference type="InterPro" id="IPR013588">
    <property type="entry name" value="MAP2_projctn"/>
</dbReference>
<dbReference type="InterPro" id="IPR001084">
    <property type="entry name" value="MAP_tubulin-bd_rpt"/>
</dbReference>
<evidence type="ECO:0000313" key="11">
    <source>
        <dbReference type="Proteomes" id="UP000288216"/>
    </source>
</evidence>
<feature type="compositionally biased region" description="Basic and acidic residues" evidence="8">
    <location>
        <begin position="1256"/>
        <end position="1267"/>
    </location>
</feature>
<evidence type="ECO:0000256" key="3">
    <source>
        <dbReference type="ARBA" id="ARBA00022553"/>
    </source>
</evidence>
<accession>A0A401NKX4</accession>
<name>A0A401NKX4_SCYTO</name>
<organism evidence="10 11">
    <name type="scientific">Scyliorhinus torazame</name>
    <name type="common">Cloudy catshark</name>
    <name type="synonym">Catulus torazame</name>
    <dbReference type="NCBI Taxonomy" id="75743"/>
    <lineage>
        <taxon>Eukaryota</taxon>
        <taxon>Metazoa</taxon>
        <taxon>Chordata</taxon>
        <taxon>Craniata</taxon>
        <taxon>Vertebrata</taxon>
        <taxon>Chondrichthyes</taxon>
        <taxon>Elasmobranchii</taxon>
        <taxon>Galeomorphii</taxon>
        <taxon>Galeoidea</taxon>
        <taxon>Carcharhiniformes</taxon>
        <taxon>Scyliorhinidae</taxon>
        <taxon>Scyliorhinus</taxon>
    </lineage>
</organism>
<dbReference type="EMBL" id="BFAA01001185">
    <property type="protein sequence ID" value="GCB61489.1"/>
    <property type="molecule type" value="Genomic_DNA"/>
</dbReference>
<feature type="region of interest" description="Disordered" evidence="8">
    <location>
        <begin position="1862"/>
        <end position="1986"/>
    </location>
</feature>
<dbReference type="Proteomes" id="UP000288216">
    <property type="component" value="Unassembled WGS sequence"/>
</dbReference>
<feature type="compositionally biased region" description="Polar residues" evidence="8">
    <location>
        <begin position="446"/>
        <end position="459"/>
    </location>
</feature>
<evidence type="ECO:0000313" key="10">
    <source>
        <dbReference type="EMBL" id="GCB61489.1"/>
    </source>
</evidence>
<dbReference type="GO" id="GO:0043005">
    <property type="term" value="C:neuron projection"/>
    <property type="evidence" value="ECO:0007669"/>
    <property type="project" value="TreeGrafter"/>
</dbReference>
<feature type="region of interest" description="Disordered" evidence="8">
    <location>
        <begin position="394"/>
        <end position="415"/>
    </location>
</feature>
<feature type="region of interest" description="Disordered" evidence="8">
    <location>
        <begin position="1240"/>
        <end position="1269"/>
    </location>
</feature>
<feature type="compositionally biased region" description="Low complexity" evidence="8">
    <location>
        <begin position="697"/>
        <end position="708"/>
    </location>
</feature>
<feature type="compositionally biased region" description="Polar residues" evidence="8">
    <location>
        <begin position="404"/>
        <end position="415"/>
    </location>
</feature>
<feature type="compositionally biased region" description="Basic and acidic residues" evidence="8">
    <location>
        <begin position="1161"/>
        <end position="1172"/>
    </location>
</feature>
<sequence length="2207" mass="242784">MADDRRSEANAPQWASSTVLEASSNQFAADFKEQSASDECISRTENGYSFRDNPAEAQDGSQAAYAVTQANGINGKITTREGATAEVISARIVQEVTAEAVAVLKGEQVKDTVPRVQPSAVEDSANLPPSPPPSPASDHFGPTQKEEVVESPASDEEEPAVALKQEPVQDHWSAKHLVQAEAVAQAWDTKSVDVTSSNEDNVPADIPNGKGMTIKEVESLEEMPPFIEDLLTATKMDKLSTSGESSVTSGGRPSLHEVSVAELKDMTVEHTVQQKSDMSPPSTWDKDNDAVNQTKEDVFKKQYPFSTDALQTKFVPVSFKSEPCPGDPAASSIETITSHHVGSLQSSVNEDECISMVAAENMIVHMQPSSAKETDEIMQVQNTLTKILPSKSALDESKKPLGSSDIQDSSKQSNTEISETVFYEEKNISPTGKIAPVKGSLKDSEGASQKEQSVAGSTGTEDKYVLHQQETKIDSVATITSITEGTEQHVFQEKPGVLEDSIPVIAYSAIKDKTIASEDSHNKMKETPDTIKLVEHIEDVFSMPEDRSESIEYSSTISAQHLLKHLNGEPAAEETMSNATNLLQTEFTKQLPEQLATNLPFEEMDEANLKVAEVLTAQSHMAESNLSVQHVIQPSTSDAADIFSNESTLEMIKREPCVMDPNIEKIHGAPTKPEERSTQLVLAQEKELEAQDVPDTSVSSDKSAESSVSSMVQNKMTDIFNVSLKDKTEVDQPETSKYFETFILKDDGAKSTKQPEDGYYEMTITNENNSRLPHIMSQFSPHEISKVDGHKVENSTSAEIIHYSTLAQSTLPVDILTISTPGNEINLPTRNLAKENVPTAISQHPDSNADVSINKELQKLVLNLPTTSSDPTALEVETECQGPPESLSPLASDILACTRGMSLEESADFFPVTTPAEEKHVYFPVEVEKDRYDEKSADESLHLDSQYAYPRVLKDDDKNDTVVVPDLPEMLDLGITRTRLSSEGTETEVVRRASIPGESATENIASGSEALTKSIKLIIKNVSQAEEMGYCVFEYSAPLPTPEEVKSPLEDGSIFLHQIRTASQTIDEESIRRQIDVNKQKEDSHFRISTLSEDGELKIATILEAQSEMKPDLSSLSNQVSKTESVPVHLSDDPALKESNQQNTSITFGTQKTANNLSPKKFPDSETEKVNESNDLPDLPRVITMSEAPLKTEPVDHKLVKKETSSVWVPVQPRDRLDYERRSSLPSKVTVLQVGFEPKVTDHKQSEKSASVQELARPKKVLEDKPRPTLPRQDTVLDVDIEIDSLDLTFFKKASPIQESIQPKKVLEDEPMPSLPSEIVMPESVSEKMFEKTSTEETPQFQEIVEAKSSFPSKAGLSEEYVKVEIVDHKISENTAPIQETTPLEKIMVDSTEPNLPDEVTVSEVNFKMKQIDQVSEKVDPAPESVQTNNIREDNILPSKIFTLKDDLETMHFDHKIIEKSGPVQEIIQTEKTMKNTTMPPSLPSDVAEFTIAQPMKIMESESRITPSEVIASEVLAMGSGNPQIFEETIPVQKPPEVQKTIKEEVKSNLLTEITVPEIVLQTDTTDYEVSEIVVPVEETDEERGIVESVITVEDDIITVVQTTLEGGKDVGHNVRFAMPDDGDVEDVFIPSEQIQSMEEKNYEPTVKAVQIALIAEKIEIPTDLKEDESIEESVMDTDSLWMDTQDEESIIVTQPAAVTKQEKTEKEFSSLSLDKHRKGKVLKTGKNRVSTPERKIIKKDISTVSKEDKKKRKAYKKSELAKKSEIQTRSPSRKIILKPAVRYHRPAHVPCTKRKQTAPGIVEGAFIIDQKFSVARQPKERITNSSALTKIPTSKLSSLLPERPNSTCSAARKTFNDLDYYTTRPSSAGPRDSLTEQPIRKDAAMRSPEKRSALPRPSILSTRRAPPEEKDAHFVPATSPVYPAPRRPTRSESTRARSARSGTATPSTPGSTAVTPGTPPSYSRTPGTRTPRTPGTPGTHKSPILVPTERKVAIIRTPPKSPLTPKQLRVINQPMPDLKNIKSKIGSIDNLKHQPRGGQVHIANVKPDFSHIQPKCGSLDNVRYSPLVGNVQIVTKKIDVSHITSKCGSFGNIHYRPGGGHIRIESQKLDFKEKAQSKVGSLDNTRHTPGGGNIKIESHKLNFRENAKARVDHGADIVTQSPGRSGATTPHRLSNVSSSGSINLMESPQLATLADDVTAALAKQGL</sequence>
<comment type="subcellular location">
    <subcellularLocation>
        <location evidence="1 7">Cytoplasm</location>
        <location evidence="1 7">Cytoskeleton</location>
    </subcellularLocation>
</comment>
<dbReference type="STRING" id="75743.A0A401NKX4"/>
<evidence type="ECO:0000256" key="2">
    <source>
        <dbReference type="ARBA" id="ARBA00022490"/>
    </source>
</evidence>
<feature type="compositionally biased region" description="Low complexity" evidence="8">
    <location>
        <begin position="1940"/>
        <end position="1980"/>
    </location>
</feature>
<dbReference type="OrthoDB" id="9378527at2759"/>
<feature type="region of interest" description="Disordered" evidence="8">
    <location>
        <begin position="687"/>
        <end position="708"/>
    </location>
</feature>
<dbReference type="PANTHER" id="PTHR11501">
    <property type="entry name" value="MICROTUBULE-ASSOCIATED PROTEIN"/>
    <property type="match status" value="1"/>
</dbReference>
<protein>
    <recommendedName>
        <fullName evidence="7">Microtubule-associated protein</fullName>
    </recommendedName>
</protein>
<dbReference type="PANTHER" id="PTHR11501:SF15">
    <property type="entry name" value="MICROTUBULE-ASSOCIATED PROTEIN 2"/>
    <property type="match status" value="1"/>
</dbReference>
<feature type="region of interest" description="Disordered" evidence="8">
    <location>
        <begin position="433"/>
        <end position="461"/>
    </location>
</feature>
<dbReference type="GO" id="GO:0008017">
    <property type="term" value="F:microtubule binding"/>
    <property type="evidence" value="ECO:0007669"/>
    <property type="project" value="InterPro"/>
</dbReference>
<keyword evidence="3" id="KW-0597">Phosphoprotein</keyword>
<evidence type="ECO:0000256" key="7">
    <source>
        <dbReference type="RuleBase" id="RU000686"/>
    </source>
</evidence>
<dbReference type="PROSITE" id="PS51491">
    <property type="entry name" value="TAU_MAP_2"/>
    <property type="match status" value="4"/>
</dbReference>
<gene>
    <name evidence="10" type="ORF">scyTo_0004102</name>
</gene>
<evidence type="ECO:0000256" key="4">
    <source>
        <dbReference type="ARBA" id="ARBA00022701"/>
    </source>
</evidence>
<evidence type="ECO:0000256" key="5">
    <source>
        <dbReference type="ARBA" id="ARBA00022737"/>
    </source>
</evidence>
<dbReference type="Pfam" id="PF00418">
    <property type="entry name" value="Tubulin-binding"/>
    <property type="match status" value="4"/>
</dbReference>
<dbReference type="PROSITE" id="PS00229">
    <property type="entry name" value="TAU_MAP_1"/>
    <property type="match status" value="1"/>
</dbReference>
<keyword evidence="5" id="KW-0677">Repeat</keyword>
<keyword evidence="2 7" id="KW-0963">Cytoplasm</keyword>
<dbReference type="GO" id="GO:0000226">
    <property type="term" value="P:microtubule cytoskeleton organization"/>
    <property type="evidence" value="ECO:0007669"/>
    <property type="project" value="TreeGrafter"/>
</dbReference>
<proteinExistence type="predicted"/>
<feature type="compositionally biased region" description="Basic and acidic residues" evidence="8">
    <location>
        <begin position="1757"/>
        <end position="1767"/>
    </location>
</feature>
<dbReference type="InterPro" id="IPR027324">
    <property type="entry name" value="MAP2/MAP4/Tau"/>
</dbReference>
<dbReference type="Pfam" id="PF08377">
    <property type="entry name" value="MAP2_projctn"/>
    <property type="match status" value="2"/>
</dbReference>
<dbReference type="OMA" id="FDQERKV"/>
<feature type="region of interest" description="Disordered" evidence="8">
    <location>
        <begin position="1748"/>
        <end position="1770"/>
    </location>
</feature>
<feature type="compositionally biased region" description="Basic and acidic residues" evidence="8">
    <location>
        <begin position="1879"/>
        <end position="1893"/>
    </location>
</feature>
<keyword evidence="11" id="KW-1185">Reference proteome</keyword>
<evidence type="ECO:0000259" key="9">
    <source>
        <dbReference type="Pfam" id="PF08377"/>
    </source>
</evidence>
<feature type="region of interest" description="Disordered" evidence="8">
    <location>
        <begin position="2158"/>
        <end position="2181"/>
    </location>
</feature>
<evidence type="ECO:0000256" key="1">
    <source>
        <dbReference type="ARBA" id="ARBA00004245"/>
    </source>
</evidence>
<evidence type="ECO:0000256" key="8">
    <source>
        <dbReference type="SAM" id="MobiDB-lite"/>
    </source>
</evidence>
<feature type="region of interest" description="Disordered" evidence="8">
    <location>
        <begin position="104"/>
        <end position="210"/>
    </location>
</feature>
<reference evidence="10 11" key="1">
    <citation type="journal article" date="2018" name="Nat. Ecol. Evol.">
        <title>Shark genomes provide insights into elasmobranch evolution and the origin of vertebrates.</title>
        <authorList>
            <person name="Hara Y"/>
            <person name="Yamaguchi K"/>
            <person name="Onimaru K"/>
            <person name="Kadota M"/>
            <person name="Koyanagi M"/>
            <person name="Keeley SD"/>
            <person name="Tatsumi K"/>
            <person name="Tanaka K"/>
            <person name="Motone F"/>
            <person name="Kageyama Y"/>
            <person name="Nozu R"/>
            <person name="Adachi N"/>
            <person name="Nishimura O"/>
            <person name="Nakagawa R"/>
            <person name="Tanegashima C"/>
            <person name="Kiyatake I"/>
            <person name="Matsumoto R"/>
            <person name="Murakumo K"/>
            <person name="Nishida K"/>
            <person name="Terakita A"/>
            <person name="Kuratani S"/>
            <person name="Sato K"/>
            <person name="Hyodo S Kuraku.S."/>
        </authorList>
    </citation>
    <scope>NUCLEOTIDE SEQUENCE [LARGE SCALE GENOMIC DNA]</scope>
</reference>
<evidence type="ECO:0000256" key="6">
    <source>
        <dbReference type="ARBA" id="ARBA00023212"/>
    </source>
</evidence>
<feature type="region of interest" description="Disordered" evidence="8">
    <location>
        <begin position="1152"/>
        <end position="1177"/>
    </location>
</feature>
<keyword evidence="4 7" id="KW-0493">Microtubule</keyword>
<comment type="caution">
    <text evidence="10">The sequence shown here is derived from an EMBL/GenBank/DDBJ whole genome shotgun (WGS) entry which is preliminary data.</text>
</comment>